<dbReference type="EMBL" id="JAZAVK010000002">
    <property type="protein sequence ID" value="KAK7433070.1"/>
    <property type="molecule type" value="Genomic_DNA"/>
</dbReference>
<gene>
    <name evidence="2" type="ORF">QQZ08_000544</name>
</gene>
<name>A0ABR1IJF2_9HYPO</name>
<dbReference type="Pfam" id="PF17111">
    <property type="entry name" value="PigL_N"/>
    <property type="match status" value="1"/>
</dbReference>
<evidence type="ECO:0000259" key="1">
    <source>
        <dbReference type="Pfam" id="PF17111"/>
    </source>
</evidence>
<keyword evidence="3" id="KW-1185">Reference proteome</keyword>
<comment type="caution">
    <text evidence="2">The sequence shown here is derived from an EMBL/GenBank/DDBJ whole genome shotgun (WGS) entry which is preliminary data.</text>
</comment>
<organism evidence="2 3">
    <name type="scientific">Neonectria magnoliae</name>
    <dbReference type="NCBI Taxonomy" id="2732573"/>
    <lineage>
        <taxon>Eukaryota</taxon>
        <taxon>Fungi</taxon>
        <taxon>Dikarya</taxon>
        <taxon>Ascomycota</taxon>
        <taxon>Pezizomycotina</taxon>
        <taxon>Sordariomycetes</taxon>
        <taxon>Hypocreomycetidae</taxon>
        <taxon>Hypocreales</taxon>
        <taxon>Nectriaceae</taxon>
        <taxon>Neonectria</taxon>
    </lineage>
</organism>
<dbReference type="Proteomes" id="UP001498421">
    <property type="component" value="Unassembled WGS sequence"/>
</dbReference>
<proteinExistence type="predicted"/>
<evidence type="ECO:0000313" key="3">
    <source>
        <dbReference type="Proteomes" id="UP001498421"/>
    </source>
</evidence>
<reference evidence="2 3" key="1">
    <citation type="journal article" date="2025" name="Microbiol. Resour. Announc.">
        <title>Draft genome sequences for Neonectria magnoliae and Neonectria punicea, canker pathogens of Liriodendron tulipifera and Acer saccharum in West Virginia.</title>
        <authorList>
            <person name="Petronek H.M."/>
            <person name="Kasson M.T."/>
            <person name="Metheny A.M."/>
            <person name="Stauder C.M."/>
            <person name="Lovett B."/>
            <person name="Lynch S.C."/>
            <person name="Garnas J.R."/>
            <person name="Kasson L.R."/>
            <person name="Stajich J.E."/>
        </authorList>
    </citation>
    <scope>NUCLEOTIDE SEQUENCE [LARGE SCALE GENOMIC DNA]</scope>
    <source>
        <strain evidence="2 3">NRRL 64651</strain>
    </source>
</reference>
<dbReference type="InterPro" id="IPR031348">
    <property type="entry name" value="PigL_N"/>
</dbReference>
<feature type="domain" description="Azaphilone pigments biosynthesis cluster protein L N-terminal" evidence="1">
    <location>
        <begin position="1"/>
        <end position="138"/>
    </location>
</feature>
<evidence type="ECO:0000313" key="2">
    <source>
        <dbReference type="EMBL" id="KAK7433070.1"/>
    </source>
</evidence>
<protein>
    <recommendedName>
        <fullName evidence="1">Azaphilone pigments biosynthesis cluster protein L N-terminal domain-containing protein</fullName>
    </recommendedName>
</protein>
<accession>A0ABR1IJF2</accession>
<sequence>MDPLSIVGTSFALVGALAKTGMVLTRFSTEFRACADDLGGISNELQAIATILDPLTRVLSRSLKGGLPENLFEQVDNTMAGCVSVVAQVEGHILKYQHDKIWTKAKWVVFGQEDMQKLRDSLEVYRMALNIGLQAISL</sequence>